<name>A0A5N6LK16_9ASTR</name>
<dbReference type="OrthoDB" id="1919613at2759"/>
<organism evidence="2 3">
    <name type="scientific">Mikania micrantha</name>
    <name type="common">bitter vine</name>
    <dbReference type="NCBI Taxonomy" id="192012"/>
    <lineage>
        <taxon>Eukaryota</taxon>
        <taxon>Viridiplantae</taxon>
        <taxon>Streptophyta</taxon>
        <taxon>Embryophyta</taxon>
        <taxon>Tracheophyta</taxon>
        <taxon>Spermatophyta</taxon>
        <taxon>Magnoliopsida</taxon>
        <taxon>eudicotyledons</taxon>
        <taxon>Gunneridae</taxon>
        <taxon>Pentapetalae</taxon>
        <taxon>asterids</taxon>
        <taxon>campanulids</taxon>
        <taxon>Asterales</taxon>
        <taxon>Asteraceae</taxon>
        <taxon>Asteroideae</taxon>
        <taxon>Heliantheae alliance</taxon>
        <taxon>Eupatorieae</taxon>
        <taxon>Mikania</taxon>
    </lineage>
</organism>
<dbReference type="PANTHER" id="PTHR35476:SF3">
    <property type="entry name" value="SMALL RIBOSOMAL SUBUNIT PROTEIN MS75"/>
    <property type="match status" value="1"/>
</dbReference>
<gene>
    <name evidence="2" type="ORF">E3N88_41655</name>
</gene>
<dbReference type="EMBL" id="SZYD01000096">
    <property type="protein sequence ID" value="KAD2197627.1"/>
    <property type="molecule type" value="Genomic_DNA"/>
</dbReference>
<feature type="compositionally biased region" description="Basic and acidic residues" evidence="1">
    <location>
        <begin position="301"/>
        <end position="310"/>
    </location>
</feature>
<feature type="region of interest" description="Disordered" evidence="1">
    <location>
        <begin position="301"/>
        <end position="320"/>
    </location>
</feature>
<accession>A0A5N6LK16</accession>
<comment type="caution">
    <text evidence="2">The sequence shown here is derived from an EMBL/GenBank/DDBJ whole genome shotgun (WGS) entry which is preliminary data.</text>
</comment>
<dbReference type="AlphaFoldDB" id="A0A5N6LK16"/>
<evidence type="ECO:0000313" key="3">
    <source>
        <dbReference type="Proteomes" id="UP000326396"/>
    </source>
</evidence>
<reference evidence="2 3" key="1">
    <citation type="submission" date="2019-05" db="EMBL/GenBank/DDBJ databases">
        <title>Mikania micrantha, genome provides insights into the molecular mechanism of rapid growth.</title>
        <authorList>
            <person name="Liu B."/>
        </authorList>
    </citation>
    <scope>NUCLEOTIDE SEQUENCE [LARGE SCALE GENOMIC DNA]</scope>
    <source>
        <strain evidence="2">NLD-2019</strain>
        <tissue evidence="2">Leaf</tissue>
    </source>
</reference>
<sequence>MRSLARAICQLSTNSRATQLKSVMNTVACNFLLNNRFLSTSGGNEGEVDWGSESTWSSGLTKEHFDGEVVGQKVDDTAGGLAGGVGEGAALALSHEEDLENIRRLAAAASRKDAEFAGKWKDRMHETNVLMKQVIEPGARGAYLKDSEKAEMYRLHKENPEVYTVEKLAKDYRIMRQRVHAILWLKEDEEKMEKKLGHPLDDSVEQLLDNFPEFFDWHDREFHVATLPHKPNFKVMPEGWDGTIKDPDEVLYEISMKEDEILYQEFLERFNFNKMKIEGKVKVHKYSRRRPSEGWEITVEKMGPHGKRGDGGGWKFKSLADGSTRPLNDYEKMFVKREKPRRRRKILHPK</sequence>
<dbReference type="Proteomes" id="UP000326396">
    <property type="component" value="Unassembled WGS sequence"/>
</dbReference>
<dbReference type="Pfam" id="PF12298">
    <property type="entry name" value="Bot1p"/>
    <property type="match status" value="1"/>
</dbReference>
<dbReference type="InterPro" id="IPR052851">
    <property type="entry name" value="GCD1_mitochondrial"/>
</dbReference>
<feature type="region of interest" description="Disordered" evidence="1">
    <location>
        <begin position="330"/>
        <end position="350"/>
    </location>
</feature>
<evidence type="ECO:0000256" key="1">
    <source>
        <dbReference type="SAM" id="MobiDB-lite"/>
    </source>
</evidence>
<proteinExistence type="predicted"/>
<evidence type="ECO:0008006" key="4">
    <source>
        <dbReference type="Google" id="ProtNLM"/>
    </source>
</evidence>
<evidence type="ECO:0000313" key="2">
    <source>
        <dbReference type="EMBL" id="KAD2197627.1"/>
    </source>
</evidence>
<dbReference type="PANTHER" id="PTHR35476">
    <property type="entry name" value="MUCIN-LIKE PROTEIN"/>
    <property type="match status" value="1"/>
</dbReference>
<keyword evidence="3" id="KW-1185">Reference proteome</keyword>
<feature type="compositionally biased region" description="Basic residues" evidence="1">
    <location>
        <begin position="338"/>
        <end position="350"/>
    </location>
</feature>
<protein>
    <recommendedName>
        <fullName evidence="4">Ribosomal protein S35, mitochondrial</fullName>
    </recommendedName>
</protein>